<dbReference type="PROSITE" id="PS00636">
    <property type="entry name" value="DNAJ_1"/>
    <property type="match status" value="1"/>
</dbReference>
<feature type="compositionally biased region" description="Low complexity" evidence="1">
    <location>
        <begin position="131"/>
        <end position="141"/>
    </location>
</feature>
<dbReference type="Gene3D" id="1.10.287.110">
    <property type="entry name" value="DnaJ domain"/>
    <property type="match status" value="1"/>
</dbReference>
<dbReference type="InterPro" id="IPR018253">
    <property type="entry name" value="DnaJ_domain_CS"/>
</dbReference>
<dbReference type="PRINTS" id="PR00625">
    <property type="entry name" value="JDOMAIN"/>
</dbReference>
<dbReference type="AlphaFoldDB" id="A0AAP0HQI5"/>
<evidence type="ECO:0000313" key="3">
    <source>
        <dbReference type="EMBL" id="KAK9091695.1"/>
    </source>
</evidence>
<dbReference type="Proteomes" id="UP001417504">
    <property type="component" value="Unassembled WGS sequence"/>
</dbReference>
<feature type="region of interest" description="Disordered" evidence="1">
    <location>
        <begin position="128"/>
        <end position="161"/>
    </location>
</feature>
<name>A0AAP0HQI5_9MAGN</name>
<dbReference type="PANTHER" id="PTHR44743">
    <property type="entry name" value="PUTATIVE, EXPRESSED-RELATED"/>
    <property type="match status" value="1"/>
</dbReference>
<evidence type="ECO:0000313" key="4">
    <source>
        <dbReference type="Proteomes" id="UP001417504"/>
    </source>
</evidence>
<dbReference type="EMBL" id="JBBNAE010000010">
    <property type="protein sequence ID" value="KAK9091695.1"/>
    <property type="molecule type" value="Genomic_DNA"/>
</dbReference>
<feature type="compositionally biased region" description="Basic and acidic residues" evidence="1">
    <location>
        <begin position="144"/>
        <end position="157"/>
    </location>
</feature>
<evidence type="ECO:0000259" key="2">
    <source>
        <dbReference type="PROSITE" id="PS50076"/>
    </source>
</evidence>
<accession>A0AAP0HQI5</accession>
<gene>
    <name evidence="3" type="ORF">Sjap_024872</name>
</gene>
<dbReference type="PROSITE" id="PS50076">
    <property type="entry name" value="DNAJ_2"/>
    <property type="match status" value="1"/>
</dbReference>
<evidence type="ECO:0000256" key="1">
    <source>
        <dbReference type="SAM" id="MobiDB-lite"/>
    </source>
</evidence>
<comment type="caution">
    <text evidence="3">The sequence shown here is derived from an EMBL/GenBank/DDBJ whole genome shotgun (WGS) entry which is preliminary data.</text>
</comment>
<dbReference type="SMART" id="SM00271">
    <property type="entry name" value="DnaJ"/>
    <property type="match status" value="1"/>
</dbReference>
<dbReference type="Pfam" id="PF00226">
    <property type="entry name" value="DnaJ"/>
    <property type="match status" value="1"/>
</dbReference>
<organism evidence="3 4">
    <name type="scientific">Stephania japonica</name>
    <dbReference type="NCBI Taxonomy" id="461633"/>
    <lineage>
        <taxon>Eukaryota</taxon>
        <taxon>Viridiplantae</taxon>
        <taxon>Streptophyta</taxon>
        <taxon>Embryophyta</taxon>
        <taxon>Tracheophyta</taxon>
        <taxon>Spermatophyta</taxon>
        <taxon>Magnoliopsida</taxon>
        <taxon>Ranunculales</taxon>
        <taxon>Menispermaceae</taxon>
        <taxon>Menispermoideae</taxon>
        <taxon>Cissampelideae</taxon>
        <taxon>Stephania</taxon>
    </lineage>
</organism>
<dbReference type="PANTHER" id="PTHR44743:SF10">
    <property type="entry name" value="J DOMAIN-CONTAINING PROTEIN"/>
    <property type="match status" value="1"/>
</dbReference>
<dbReference type="InterPro" id="IPR036869">
    <property type="entry name" value="J_dom_sf"/>
</dbReference>
<keyword evidence="4" id="KW-1185">Reference proteome</keyword>
<sequence length="174" mass="20348">MDFEEERSGSYYAILGVRRNSSAAEIRRAYHKLAMRWHPDRWIARSPSLLGEAKVRFQQIQEAYAVLSDQRKRSTYDAGLYNPDEDENDNNGFSEFLQEMLSLMANVRSENKVYSLEELEQMLREMAQGFTSQSQSTQQWSDQYTDRTLEDSRDSKRTRWSSSHVHVSGLGMCR</sequence>
<dbReference type="CDD" id="cd06257">
    <property type="entry name" value="DnaJ"/>
    <property type="match status" value="1"/>
</dbReference>
<dbReference type="SUPFAM" id="SSF46565">
    <property type="entry name" value="Chaperone J-domain"/>
    <property type="match status" value="1"/>
</dbReference>
<feature type="domain" description="J" evidence="2">
    <location>
        <begin position="10"/>
        <end position="80"/>
    </location>
</feature>
<protein>
    <recommendedName>
        <fullName evidence="2">J domain-containing protein</fullName>
    </recommendedName>
</protein>
<reference evidence="3 4" key="1">
    <citation type="submission" date="2024-01" db="EMBL/GenBank/DDBJ databases">
        <title>Genome assemblies of Stephania.</title>
        <authorList>
            <person name="Yang L."/>
        </authorList>
    </citation>
    <scope>NUCLEOTIDE SEQUENCE [LARGE SCALE GENOMIC DNA]</scope>
    <source>
        <strain evidence="3">QJT</strain>
        <tissue evidence="3">Leaf</tissue>
    </source>
</reference>
<dbReference type="InterPro" id="IPR001623">
    <property type="entry name" value="DnaJ_domain"/>
</dbReference>
<proteinExistence type="predicted"/>